<name>A0A3S9U8B6_9CAUD</name>
<dbReference type="KEGG" id="vg:77944207"/>
<dbReference type="GO" id="GO:0044423">
    <property type="term" value="C:virion component"/>
    <property type="evidence" value="ECO:0007669"/>
    <property type="project" value="UniProtKB-KW"/>
</dbReference>
<dbReference type="InterPro" id="IPR011050">
    <property type="entry name" value="Pectin_lyase_fold/virulence"/>
</dbReference>
<dbReference type="RefSeq" id="YP_010668066.1">
    <property type="nucleotide sequence ID" value="NC_070953.1"/>
</dbReference>
<evidence type="ECO:0000313" key="4">
    <source>
        <dbReference type="EMBL" id="AZS06567.1"/>
    </source>
</evidence>
<dbReference type="Pfam" id="PF13229">
    <property type="entry name" value="Beta_helix"/>
    <property type="match status" value="1"/>
</dbReference>
<proteinExistence type="predicted"/>
<evidence type="ECO:0000313" key="5">
    <source>
        <dbReference type="Proteomes" id="UP000286786"/>
    </source>
</evidence>
<dbReference type="InterPro" id="IPR006626">
    <property type="entry name" value="PbH1"/>
</dbReference>
<evidence type="ECO:0000256" key="1">
    <source>
        <dbReference type="ARBA" id="ARBA00004328"/>
    </source>
</evidence>
<sequence>MTIQNTSVESNHVGNGSTTVFAYGFKAYDEAHIKVEIDGVVQSTSSYSASGIGNDSGGSVTLNAAPASGAEIRIYRDTPRVQQTDYQTYGRFPSETHERRLDYLTAMIQEIFDDMLSSSGKNGRKWRKDQDANGYDLLNAGTIYGEVGDFDQLIIEGEDIFTYIDKESISRVSETPPEGVTREGTRWYKPSAATTYVWYYDESGDGFWVEEPVAAVDQAIDGTISFESTQDMVDGVFAITGQLAFNRERGNAPYALAPLGYVAQVGDVVAADGRVWALQLSGGALVEWFGAKGNDVDNDTSAFQDAASRSQKLILFPNKTYRVEGLDLSGKRVDGNGATLKLVSGSSSRYIVGNFTASVLYLKDLTADASEGVLGNYAVQIGSGGLNAKGCVFTGAQNISGFGDGVVIASSNLESRILDCFFTNNGGAGLSVQETPRMLVGNSTATGNGQTGFQFNNYDQTLTKKIRNVVVYGCTSDSNSNGFTFGNPYNDNDFTGDDFGWSNGVARNIIVDSCIATNNTTYGFALSMQVGGASNCVARENVFGGMLVNGDEIAINNCTITRNQTYGIDIGHGRNITMTGGEVSFNSTVGGSALLLEACTSVTVVGTLVFSNGTGSNAQIVINAVGGTGDGRYFPTRAGTLHLKCFVRVAASEIGMAVKDNPTNVIDENVYEGPTSATFTRVQAKAPNYVCRYNGRHSNSFTPTVSGNIAVFPDIANNLVLNTTDSLNSIEPYSYNYFKGKISYIEVSNGGSGYTVGGTTMTITGDGTGATLIPIINNGTIIGARVSDFGSGYTTASVTITGDGTGAAATATIGTPLFSGKEIGLSHNQAQTLVRAGAIVLNNPTNSDLNAPAAGYTTLIERFGQWLLKAKTY</sequence>
<dbReference type="SUPFAM" id="SSF51126">
    <property type="entry name" value="Pectin lyase-like"/>
    <property type="match status" value="1"/>
</dbReference>
<dbReference type="Gene3D" id="2.160.20.10">
    <property type="entry name" value="Single-stranded right-handed beta-helix, Pectin lyase-like"/>
    <property type="match status" value="1"/>
</dbReference>
<dbReference type="InterPro" id="IPR039448">
    <property type="entry name" value="Beta_helix"/>
</dbReference>
<protein>
    <recommendedName>
        <fullName evidence="3">Right handed beta helix domain-containing protein</fullName>
    </recommendedName>
</protein>
<evidence type="ECO:0000256" key="2">
    <source>
        <dbReference type="ARBA" id="ARBA00022844"/>
    </source>
</evidence>
<comment type="subcellular location">
    <subcellularLocation>
        <location evidence="1">Virion</location>
    </subcellularLocation>
</comment>
<dbReference type="GeneID" id="77944207"/>
<dbReference type="GO" id="GO:0019058">
    <property type="term" value="P:viral life cycle"/>
    <property type="evidence" value="ECO:0007669"/>
    <property type="project" value="UniProtKB-ARBA"/>
</dbReference>
<dbReference type="InterPro" id="IPR012334">
    <property type="entry name" value="Pectin_lyas_fold"/>
</dbReference>
<reference evidence="4 5" key="1">
    <citation type="submission" date="2018-11" db="EMBL/GenBank/DDBJ databases">
        <title>Isolation and Complete Genome Sequence of a Novel Alteromonas Phage ZP6.</title>
        <authorList>
            <person name="Han J."/>
        </authorList>
    </citation>
    <scope>NUCLEOTIDE SEQUENCE [LARGE SCALE GENOMIC DNA]</scope>
</reference>
<dbReference type="GO" id="GO:0051701">
    <property type="term" value="P:biological process involved in interaction with host"/>
    <property type="evidence" value="ECO:0007669"/>
    <property type="project" value="UniProtKB-ARBA"/>
</dbReference>
<feature type="domain" description="Right handed beta helix" evidence="3">
    <location>
        <begin position="506"/>
        <end position="615"/>
    </location>
</feature>
<keyword evidence="2" id="KW-0946">Virion</keyword>
<organism evidence="4 5">
    <name type="scientific">Alteromonas phage ZP6</name>
    <dbReference type="NCBI Taxonomy" id="2492447"/>
    <lineage>
        <taxon>Viruses</taxon>
        <taxon>Duplodnaviria</taxon>
        <taxon>Heunggongvirae</taxon>
        <taxon>Uroviricota</taxon>
        <taxon>Caudoviricetes</taxon>
        <taxon>Mareflavirus</taxon>
        <taxon>Mareflavirus ZP6</taxon>
    </lineage>
</organism>
<dbReference type="Proteomes" id="UP000286786">
    <property type="component" value="Genome"/>
</dbReference>
<evidence type="ECO:0000259" key="3">
    <source>
        <dbReference type="Pfam" id="PF13229"/>
    </source>
</evidence>
<accession>A0A3S9U8B6</accession>
<dbReference type="EMBL" id="MK203850">
    <property type="protein sequence ID" value="AZS06567.1"/>
    <property type="molecule type" value="Genomic_DNA"/>
</dbReference>
<keyword evidence="5" id="KW-1185">Reference proteome</keyword>
<dbReference type="SMART" id="SM00710">
    <property type="entry name" value="PbH1"/>
    <property type="match status" value="7"/>
</dbReference>